<comment type="caution">
    <text evidence="2">The sequence shown here is derived from an EMBL/GenBank/DDBJ whole genome shotgun (WGS) entry which is preliminary data.</text>
</comment>
<dbReference type="NCBIfam" id="TIGR00199">
    <property type="entry name" value="PncC_domain"/>
    <property type="match status" value="1"/>
</dbReference>
<accession>A0AAE3L407</accession>
<dbReference type="EMBL" id="JANUCT010000006">
    <property type="protein sequence ID" value="MCS3903128.1"/>
    <property type="molecule type" value="Genomic_DNA"/>
</dbReference>
<protein>
    <submittedName>
        <fullName evidence="2">Nicotinamide-nucleotide amidase</fullName>
        <ecNumber evidence="2">3.5.1.42</ecNumber>
    </submittedName>
</protein>
<dbReference type="GO" id="GO:0019159">
    <property type="term" value="F:nicotinamide-nucleotide amidase activity"/>
    <property type="evidence" value="ECO:0007669"/>
    <property type="project" value="UniProtKB-EC"/>
</dbReference>
<dbReference type="Pfam" id="PF02464">
    <property type="entry name" value="CinA"/>
    <property type="match status" value="1"/>
</dbReference>
<keyword evidence="2" id="KW-0378">Hydrolase</keyword>
<dbReference type="SUPFAM" id="SSF142433">
    <property type="entry name" value="CinA-like"/>
    <property type="match status" value="1"/>
</dbReference>
<feature type="domain" description="CinA C-terminal" evidence="1">
    <location>
        <begin position="25"/>
        <end position="175"/>
    </location>
</feature>
<keyword evidence="3" id="KW-1185">Reference proteome</keyword>
<reference evidence="2" key="1">
    <citation type="submission" date="2022-08" db="EMBL/GenBank/DDBJ databases">
        <title>Genomic Encyclopedia of Type Strains, Phase III (KMG-III): the genomes of soil and plant-associated and newly described type strains.</title>
        <authorList>
            <person name="Whitman W."/>
        </authorList>
    </citation>
    <scope>NUCLEOTIDE SEQUENCE</scope>
    <source>
        <strain evidence="2">HMT 1</strain>
    </source>
</reference>
<dbReference type="InterPro" id="IPR036653">
    <property type="entry name" value="CinA-like_C"/>
</dbReference>
<dbReference type="Gene3D" id="3.90.950.20">
    <property type="entry name" value="CinA-like"/>
    <property type="match status" value="1"/>
</dbReference>
<proteinExistence type="predicted"/>
<dbReference type="AlphaFoldDB" id="A0AAE3L407"/>
<evidence type="ECO:0000313" key="2">
    <source>
        <dbReference type="EMBL" id="MCS3903128.1"/>
    </source>
</evidence>
<organism evidence="2 3">
    <name type="scientific">Methylohalomonas lacus</name>
    <dbReference type="NCBI Taxonomy" id="398773"/>
    <lineage>
        <taxon>Bacteria</taxon>
        <taxon>Pseudomonadati</taxon>
        <taxon>Pseudomonadota</taxon>
        <taxon>Gammaproteobacteria</taxon>
        <taxon>Methylohalomonadales</taxon>
        <taxon>Methylohalomonadaceae</taxon>
        <taxon>Methylohalomonas</taxon>
    </lineage>
</organism>
<dbReference type="Proteomes" id="UP001204445">
    <property type="component" value="Unassembled WGS sequence"/>
</dbReference>
<dbReference type="EC" id="3.5.1.42" evidence="2"/>
<dbReference type="InterPro" id="IPR008136">
    <property type="entry name" value="CinA_C"/>
</dbReference>
<name>A0AAE3L407_9GAMM</name>
<gene>
    <name evidence="2" type="ORF">J2T55_001145</name>
</gene>
<evidence type="ECO:0000259" key="1">
    <source>
        <dbReference type="Pfam" id="PF02464"/>
    </source>
</evidence>
<sequence>MAQTRKTDKGRRQRQAALRIRPLEIARRTGRLLMAGDQSLVTAESCTGGLIAEWLTRVAGSSGWFDCGLVTYSNAAKRQLLGVNQTTLDQYGAVSEETAGEMAIGALNNSSADIAVAVTGIAGPDGGSKAKPVGTVCLAWADRDGLVHSARVQLSGDRDSIRRQSAALALYGVQDRLSAA</sequence>
<evidence type="ECO:0000313" key="3">
    <source>
        <dbReference type="Proteomes" id="UP001204445"/>
    </source>
</evidence>
<dbReference type="RefSeq" id="WP_259054742.1">
    <property type="nucleotide sequence ID" value="NZ_JANUCT010000006.1"/>
</dbReference>